<dbReference type="STRING" id="286727.SAMN02982917_1993"/>
<gene>
    <name evidence="1" type="ORF">SAMN02982917_1993</name>
</gene>
<evidence type="ECO:0008006" key="3">
    <source>
        <dbReference type="Google" id="ProtNLM"/>
    </source>
</evidence>
<dbReference type="Proteomes" id="UP000192936">
    <property type="component" value="Unassembled WGS sequence"/>
</dbReference>
<evidence type="ECO:0000313" key="1">
    <source>
        <dbReference type="EMBL" id="SMF39479.1"/>
    </source>
</evidence>
<reference evidence="1 2" key="1">
    <citation type="submission" date="2017-04" db="EMBL/GenBank/DDBJ databases">
        <authorList>
            <person name="Afonso C.L."/>
            <person name="Miller P.J."/>
            <person name="Scott M.A."/>
            <person name="Spackman E."/>
            <person name="Goraichik I."/>
            <person name="Dimitrov K.M."/>
            <person name="Suarez D.L."/>
            <person name="Swayne D.E."/>
        </authorList>
    </citation>
    <scope>NUCLEOTIDE SEQUENCE [LARGE SCALE GENOMIC DNA]</scope>
    <source>
        <strain evidence="1 2">A2P</strain>
    </source>
</reference>
<name>A0A1X7ESQ2_9PROT</name>
<evidence type="ECO:0000313" key="2">
    <source>
        <dbReference type="Proteomes" id="UP000192936"/>
    </source>
</evidence>
<proteinExistence type="predicted"/>
<accession>A0A1X7ESQ2</accession>
<organism evidence="1 2">
    <name type="scientific">Azospirillum oryzae</name>
    <dbReference type="NCBI Taxonomy" id="286727"/>
    <lineage>
        <taxon>Bacteria</taxon>
        <taxon>Pseudomonadati</taxon>
        <taxon>Pseudomonadota</taxon>
        <taxon>Alphaproteobacteria</taxon>
        <taxon>Rhodospirillales</taxon>
        <taxon>Azospirillaceae</taxon>
        <taxon>Azospirillum</taxon>
    </lineage>
</organism>
<sequence length="327" mass="34674">MPDDRIGFVSDNVRSRYPFFGFPDGATFPDLYWSIVHTGMSTAESLVVPPADYLAMIVNSRRANPVLDFRKRYQVEGSAVDLQCHHRALPDGWTAQVRVDVAQLRVRGWVAGTAPRSVFEMLNTVHETERFEALLNRLSLGVAIVGRDRSVRWANAAARFALLGGLGCTVQDGRLVALDAAADIRLGELVQAAADHGRGGFLGMPSASNPTMVSVGAGLSVGDAVILIPPPAPVEAVVRDALGTLGLSPGQCDVALSIVTAGGPAEAAASTGRAYATVRKQLVRIYAVLGLSFGVTSQRALAHLIGQVASIAGARPQQMRMLGYEDC</sequence>
<dbReference type="EMBL" id="FXAK01000003">
    <property type="protein sequence ID" value="SMF39479.1"/>
    <property type="molecule type" value="Genomic_DNA"/>
</dbReference>
<dbReference type="AlphaFoldDB" id="A0A1X7ESQ2"/>
<protein>
    <recommendedName>
        <fullName evidence="3">HTH luxR-type domain-containing protein</fullName>
    </recommendedName>
</protein>